<keyword evidence="1" id="KW-0732">Signal</keyword>
<name>A9B0E8_HERA2</name>
<feature type="signal peptide" evidence="1">
    <location>
        <begin position="1"/>
        <end position="23"/>
    </location>
</feature>
<dbReference type="HOGENOM" id="CLU_1624854_0_0_0"/>
<proteinExistence type="predicted"/>
<dbReference type="KEGG" id="hau:Haur_2619"/>
<feature type="chain" id="PRO_5002731770" description="Lipoprotein" evidence="1">
    <location>
        <begin position="24"/>
        <end position="163"/>
    </location>
</feature>
<keyword evidence="3" id="KW-1185">Reference proteome</keyword>
<dbReference type="PROSITE" id="PS51257">
    <property type="entry name" value="PROKAR_LIPOPROTEIN"/>
    <property type="match status" value="1"/>
</dbReference>
<evidence type="ECO:0000313" key="2">
    <source>
        <dbReference type="EMBL" id="ABX05257.1"/>
    </source>
</evidence>
<dbReference type="AlphaFoldDB" id="A9B0E8"/>
<accession>A9B0E8</accession>
<reference evidence="2 3" key="1">
    <citation type="journal article" date="2011" name="Stand. Genomic Sci.">
        <title>Complete genome sequence of the filamentous gliding predatory bacterium Herpetosiphon aurantiacus type strain (114-95(T)).</title>
        <authorList>
            <person name="Kiss H."/>
            <person name="Nett M."/>
            <person name="Domin N."/>
            <person name="Martin K."/>
            <person name="Maresca J.A."/>
            <person name="Copeland A."/>
            <person name="Lapidus A."/>
            <person name="Lucas S."/>
            <person name="Berry K.W."/>
            <person name="Glavina Del Rio T."/>
            <person name="Dalin E."/>
            <person name="Tice H."/>
            <person name="Pitluck S."/>
            <person name="Richardson P."/>
            <person name="Bruce D."/>
            <person name="Goodwin L."/>
            <person name="Han C."/>
            <person name="Detter J.C."/>
            <person name="Schmutz J."/>
            <person name="Brettin T."/>
            <person name="Land M."/>
            <person name="Hauser L."/>
            <person name="Kyrpides N.C."/>
            <person name="Ivanova N."/>
            <person name="Goker M."/>
            <person name="Woyke T."/>
            <person name="Klenk H.P."/>
            <person name="Bryant D.A."/>
        </authorList>
    </citation>
    <scope>NUCLEOTIDE SEQUENCE [LARGE SCALE GENOMIC DNA]</scope>
    <source>
        <strain evidence="3">ATCC 23779 / DSM 785 / 114-95</strain>
    </source>
</reference>
<dbReference type="EMBL" id="CP000875">
    <property type="protein sequence ID" value="ABX05257.1"/>
    <property type="molecule type" value="Genomic_DNA"/>
</dbReference>
<gene>
    <name evidence="2" type="ordered locus">Haur_2619</name>
</gene>
<protein>
    <recommendedName>
        <fullName evidence="4">Lipoprotein</fullName>
    </recommendedName>
</protein>
<evidence type="ECO:0000256" key="1">
    <source>
        <dbReference type="SAM" id="SignalP"/>
    </source>
</evidence>
<evidence type="ECO:0008006" key="4">
    <source>
        <dbReference type="Google" id="ProtNLM"/>
    </source>
</evidence>
<sequence>MKRYSLILGLLVLVLAACGPSQPDPTAGPITYRLNDVGNYFGDDASIYLPKNCFDLHESITMHITLQAGNIDLDLAQSSFIVQGPLYTDTVQRFVWNPPTAAVLRVSDPAQQYDWKLPDLEPGIYMLVIGNPTSEKITRMAFGITYLRNFYDVNIPCNQLETE</sequence>
<evidence type="ECO:0000313" key="3">
    <source>
        <dbReference type="Proteomes" id="UP000000787"/>
    </source>
</evidence>
<dbReference type="InParanoid" id="A9B0E8"/>
<dbReference type="Proteomes" id="UP000000787">
    <property type="component" value="Chromosome"/>
</dbReference>
<dbReference type="BioCyc" id="HAUR316274:GHYA-2647-MONOMER"/>
<organism evidence="2 3">
    <name type="scientific">Herpetosiphon aurantiacus (strain ATCC 23779 / DSM 785 / 114-95)</name>
    <dbReference type="NCBI Taxonomy" id="316274"/>
    <lineage>
        <taxon>Bacteria</taxon>
        <taxon>Bacillati</taxon>
        <taxon>Chloroflexota</taxon>
        <taxon>Chloroflexia</taxon>
        <taxon>Herpetosiphonales</taxon>
        <taxon>Herpetosiphonaceae</taxon>
        <taxon>Herpetosiphon</taxon>
    </lineage>
</organism>